<dbReference type="InterPro" id="IPR019734">
    <property type="entry name" value="TPR_rpt"/>
</dbReference>
<gene>
    <name evidence="2" type="ORF">NBRC116598_15290</name>
</gene>
<name>A0ABQ0AJN3_9RHOB</name>
<dbReference type="Proteomes" id="UP001441944">
    <property type="component" value="Unassembled WGS sequence"/>
</dbReference>
<accession>A0ABQ0AJN3</accession>
<evidence type="ECO:0000256" key="1">
    <source>
        <dbReference type="PROSITE-ProRule" id="PRU00339"/>
    </source>
</evidence>
<evidence type="ECO:0000313" key="3">
    <source>
        <dbReference type="Proteomes" id="UP001441944"/>
    </source>
</evidence>
<reference evidence="2 3" key="1">
    <citation type="submission" date="2024-04" db="EMBL/GenBank/DDBJ databases">
        <title>Draft genome sequence of Pseudophaeobacter arcticus NBRC 116598.</title>
        <authorList>
            <person name="Miyakawa T."/>
            <person name="Kusuya Y."/>
            <person name="Miura T."/>
        </authorList>
    </citation>
    <scope>NUCLEOTIDE SEQUENCE [LARGE SCALE GENOMIC DNA]</scope>
    <source>
        <strain evidence="2 3">SU-CL00105</strain>
    </source>
</reference>
<evidence type="ECO:0000313" key="2">
    <source>
        <dbReference type="EMBL" id="GAA6196085.1"/>
    </source>
</evidence>
<sequence length="203" mass="21988">MMTKFERGIPVRQYVPRAAAFAFALVAVGCSPAGLSQKNSNSWAPGIDSRQEGEDPLVVGHRLMAAQEYDLALDAFTRATLDHGLTPEILSSLGSANLGLGRMGQAEELLRRAVKQAPDWAEPHNNLGIVLMERGKTAEAVQILKRAFALNNGESDAIRDNLRLALEKNENTPHSDGQSTENNAYKLVQQGGGSYALHKNPDL</sequence>
<keyword evidence="3" id="KW-1185">Reference proteome</keyword>
<feature type="repeat" description="TPR" evidence="1">
    <location>
        <begin position="87"/>
        <end position="120"/>
    </location>
</feature>
<protein>
    <submittedName>
        <fullName evidence="2">Tetratricopeptide repeat protein</fullName>
    </submittedName>
</protein>
<dbReference type="PROSITE" id="PS50005">
    <property type="entry name" value="TPR"/>
    <property type="match status" value="2"/>
</dbReference>
<dbReference type="SMART" id="SM00028">
    <property type="entry name" value="TPR"/>
    <property type="match status" value="2"/>
</dbReference>
<organism evidence="2 3">
    <name type="scientific">Pseudophaeobacter arcticus</name>
    <dbReference type="NCBI Taxonomy" id="385492"/>
    <lineage>
        <taxon>Bacteria</taxon>
        <taxon>Pseudomonadati</taxon>
        <taxon>Pseudomonadota</taxon>
        <taxon>Alphaproteobacteria</taxon>
        <taxon>Rhodobacterales</taxon>
        <taxon>Paracoccaceae</taxon>
        <taxon>Pseudophaeobacter</taxon>
    </lineage>
</organism>
<dbReference type="EMBL" id="BAABWU010000004">
    <property type="protein sequence ID" value="GAA6196085.1"/>
    <property type="molecule type" value="Genomic_DNA"/>
</dbReference>
<comment type="caution">
    <text evidence="2">The sequence shown here is derived from an EMBL/GenBank/DDBJ whole genome shotgun (WGS) entry which is preliminary data.</text>
</comment>
<proteinExistence type="predicted"/>
<keyword evidence="1" id="KW-0802">TPR repeat</keyword>
<feature type="repeat" description="TPR" evidence="1">
    <location>
        <begin position="121"/>
        <end position="154"/>
    </location>
</feature>
<dbReference type="Gene3D" id="1.25.40.10">
    <property type="entry name" value="Tetratricopeptide repeat domain"/>
    <property type="match status" value="1"/>
</dbReference>
<dbReference type="Pfam" id="PF13432">
    <property type="entry name" value="TPR_16"/>
    <property type="match status" value="1"/>
</dbReference>
<dbReference type="SUPFAM" id="SSF48452">
    <property type="entry name" value="TPR-like"/>
    <property type="match status" value="1"/>
</dbReference>
<dbReference type="InterPro" id="IPR011990">
    <property type="entry name" value="TPR-like_helical_dom_sf"/>
</dbReference>
<dbReference type="PROSITE" id="PS51257">
    <property type="entry name" value="PROKAR_LIPOPROTEIN"/>
    <property type="match status" value="1"/>
</dbReference>